<proteinExistence type="predicted"/>
<gene>
    <name evidence="2" type="ORF">ACFSVM_16580</name>
</gene>
<dbReference type="RefSeq" id="WP_177178740.1">
    <property type="nucleotide sequence ID" value="NZ_JBHUMJ010000004.1"/>
</dbReference>
<evidence type="ECO:0000256" key="1">
    <source>
        <dbReference type="SAM" id="MobiDB-lite"/>
    </source>
</evidence>
<organism evidence="2 3">
    <name type="scientific">Paenibacillus shunpengii</name>
    <dbReference type="NCBI Taxonomy" id="2054424"/>
    <lineage>
        <taxon>Bacteria</taxon>
        <taxon>Bacillati</taxon>
        <taxon>Bacillota</taxon>
        <taxon>Bacilli</taxon>
        <taxon>Bacillales</taxon>
        <taxon>Paenibacillaceae</taxon>
        <taxon>Paenibacillus</taxon>
    </lineage>
</organism>
<dbReference type="Proteomes" id="UP001597540">
    <property type="component" value="Unassembled WGS sequence"/>
</dbReference>
<reference evidence="3" key="1">
    <citation type="journal article" date="2019" name="Int. J. Syst. Evol. Microbiol.">
        <title>The Global Catalogue of Microorganisms (GCM) 10K type strain sequencing project: providing services to taxonomists for standard genome sequencing and annotation.</title>
        <authorList>
            <consortium name="The Broad Institute Genomics Platform"/>
            <consortium name="The Broad Institute Genome Sequencing Center for Infectious Disease"/>
            <person name="Wu L."/>
            <person name="Ma J."/>
        </authorList>
    </citation>
    <scope>NUCLEOTIDE SEQUENCE [LARGE SCALE GENOMIC DNA]</scope>
    <source>
        <strain evidence="3">KCTC 33849</strain>
    </source>
</reference>
<evidence type="ECO:0008006" key="4">
    <source>
        <dbReference type="Google" id="ProtNLM"/>
    </source>
</evidence>
<dbReference type="EMBL" id="JBHUMJ010000004">
    <property type="protein sequence ID" value="MFD2702083.1"/>
    <property type="molecule type" value="Genomic_DNA"/>
</dbReference>
<accession>A0ABW5SS39</accession>
<sequence length="58" mass="7004">MHNRDRYPIRVDIEKIMEQLGMNQEKVMDYIDEQKNPHSSCKNNLKPVYLSHESEKNE</sequence>
<evidence type="ECO:0000313" key="3">
    <source>
        <dbReference type="Proteomes" id="UP001597540"/>
    </source>
</evidence>
<feature type="region of interest" description="Disordered" evidence="1">
    <location>
        <begin position="35"/>
        <end position="58"/>
    </location>
</feature>
<evidence type="ECO:0000313" key="2">
    <source>
        <dbReference type="EMBL" id="MFD2702083.1"/>
    </source>
</evidence>
<name>A0ABW5SS39_9BACL</name>
<protein>
    <recommendedName>
        <fullName evidence="4">HTH merR-type domain-containing protein</fullName>
    </recommendedName>
</protein>
<comment type="caution">
    <text evidence="2">The sequence shown here is derived from an EMBL/GenBank/DDBJ whole genome shotgun (WGS) entry which is preliminary data.</text>
</comment>
<keyword evidence="3" id="KW-1185">Reference proteome</keyword>